<protein>
    <submittedName>
        <fullName evidence="7">Uncharacterized protein</fullName>
    </submittedName>
</protein>
<evidence type="ECO:0000256" key="2">
    <source>
        <dbReference type="ARBA" id="ARBA00022598"/>
    </source>
</evidence>
<dbReference type="InterPro" id="IPR042099">
    <property type="entry name" value="ANL_N_sf"/>
</dbReference>
<feature type="domain" description="AMP-dependent synthetase/ligase" evidence="5">
    <location>
        <begin position="24"/>
        <end position="422"/>
    </location>
</feature>
<dbReference type="Gene3D" id="3.40.50.12780">
    <property type="entry name" value="N-terminal domain of ligase-like"/>
    <property type="match status" value="1"/>
</dbReference>
<dbReference type="InterPro" id="IPR025110">
    <property type="entry name" value="AMP-bd_C"/>
</dbReference>
<gene>
    <name evidence="7" type="ORF">CSSPJE1EN1_LOCUS13960</name>
</gene>
<dbReference type="PANTHER" id="PTHR43859:SF4">
    <property type="entry name" value="BUTANOATE--COA LIGASE AAE1-RELATED"/>
    <property type="match status" value="1"/>
</dbReference>
<accession>A0ABP0WSZ1</accession>
<organism evidence="7 8">
    <name type="scientific">Sphagnum jensenii</name>
    <dbReference type="NCBI Taxonomy" id="128206"/>
    <lineage>
        <taxon>Eukaryota</taxon>
        <taxon>Viridiplantae</taxon>
        <taxon>Streptophyta</taxon>
        <taxon>Embryophyta</taxon>
        <taxon>Bryophyta</taxon>
        <taxon>Sphagnophytina</taxon>
        <taxon>Sphagnopsida</taxon>
        <taxon>Sphagnales</taxon>
        <taxon>Sphagnaceae</taxon>
        <taxon>Sphagnum</taxon>
    </lineage>
</organism>
<proteinExistence type="inferred from homology"/>
<evidence type="ECO:0000259" key="5">
    <source>
        <dbReference type="Pfam" id="PF00501"/>
    </source>
</evidence>
<dbReference type="SUPFAM" id="SSF56801">
    <property type="entry name" value="Acetyl-CoA synthetase-like"/>
    <property type="match status" value="1"/>
</dbReference>
<comment type="similarity">
    <text evidence="1">Belongs to the ATP-dependent AMP-binding enzyme family.</text>
</comment>
<sequence length="570" mass="62559">MATKEEEAKCAANYTALTPLSFIERTASVYGERDAVIYGDIRFTWTQTFERCRRLASAVSKLAAVGDTVSIVSPNSPALYEMHFGIPMAGMVLNTINFRLDATAIAVMLKHCEAKVVFVDVQYLQVVHKALQTVVSSSSSLSSWRRPAIIVVEDRLHVAATGGESNTWNSFLPGWGELVEYEDLLKSGDPQFAIRLPADDWETISLNYTSGTTARPKGVLYHHRGAYLNALVSVLFWGMKEGPVYLWTLPMFHCNGWTFTWGVAAMAGTNIIMRNMETKTVYDLIAKHRVTHLCGAPVVLNTITSAGSHEKKKLPGRVHVLTGGAPPPPSVLSKMEGEGFDVMHSYGLTETYGPALVCSWKPEWNNLPLEAQASLKARQGVIHLALQEADVLDPTTMMPVQRDGSTIGEVMLKGSTVMKGYLKDKEATRAAFKGGWFHTGDLGIIHADGYIQIKDRSKDIIISGGENISSIEVESVLFKHPDILEAAVVARPDDHWGETPCAFVTLKDSASNVSAGSIIAYCRERLPRFYVPRTVIFSELPKTSTGKVQKVVLRERASALNTPLKSASKL</sequence>
<evidence type="ECO:0000259" key="6">
    <source>
        <dbReference type="Pfam" id="PF13193"/>
    </source>
</evidence>
<reference evidence="7 8" key="1">
    <citation type="submission" date="2024-02" db="EMBL/GenBank/DDBJ databases">
        <authorList>
            <consortium name="ELIXIR-Norway"/>
            <consortium name="Elixir Norway"/>
        </authorList>
    </citation>
    <scope>NUCLEOTIDE SEQUENCE [LARGE SCALE GENOMIC DNA]</scope>
</reference>
<name>A0ABP0WSZ1_9BRYO</name>
<evidence type="ECO:0000313" key="8">
    <source>
        <dbReference type="Proteomes" id="UP001497444"/>
    </source>
</evidence>
<keyword evidence="2" id="KW-0436">Ligase</keyword>
<dbReference type="PANTHER" id="PTHR43859">
    <property type="entry name" value="ACYL-ACTIVATING ENZYME"/>
    <property type="match status" value="1"/>
</dbReference>
<evidence type="ECO:0000256" key="3">
    <source>
        <dbReference type="ARBA" id="ARBA00022832"/>
    </source>
</evidence>
<keyword evidence="8" id="KW-1185">Reference proteome</keyword>
<dbReference type="CDD" id="cd12118">
    <property type="entry name" value="ttLC_FACS_AEE21_like"/>
    <property type="match status" value="1"/>
</dbReference>
<keyword evidence="4" id="KW-0443">Lipid metabolism</keyword>
<evidence type="ECO:0000256" key="4">
    <source>
        <dbReference type="ARBA" id="ARBA00023098"/>
    </source>
</evidence>
<evidence type="ECO:0000256" key="1">
    <source>
        <dbReference type="ARBA" id="ARBA00006432"/>
    </source>
</evidence>
<keyword evidence="3" id="KW-0276">Fatty acid metabolism</keyword>
<evidence type="ECO:0000313" key="7">
    <source>
        <dbReference type="EMBL" id="CAK9268482.1"/>
    </source>
</evidence>
<dbReference type="Pfam" id="PF13193">
    <property type="entry name" value="AMP-binding_C"/>
    <property type="match status" value="1"/>
</dbReference>
<dbReference type="InterPro" id="IPR000873">
    <property type="entry name" value="AMP-dep_synth/lig_dom"/>
</dbReference>
<dbReference type="Pfam" id="PF00501">
    <property type="entry name" value="AMP-binding"/>
    <property type="match status" value="1"/>
</dbReference>
<dbReference type="Proteomes" id="UP001497444">
    <property type="component" value="Chromosome 2"/>
</dbReference>
<dbReference type="Gene3D" id="3.30.300.30">
    <property type="match status" value="1"/>
</dbReference>
<dbReference type="NCBIfam" id="NF006020">
    <property type="entry name" value="PRK08162.1"/>
    <property type="match status" value="1"/>
</dbReference>
<dbReference type="InterPro" id="IPR045851">
    <property type="entry name" value="AMP-bd_C_sf"/>
</dbReference>
<dbReference type="EMBL" id="OZ020097">
    <property type="protein sequence ID" value="CAK9268482.1"/>
    <property type="molecule type" value="Genomic_DNA"/>
</dbReference>
<feature type="domain" description="AMP-binding enzyme C-terminal" evidence="6">
    <location>
        <begin position="472"/>
        <end position="547"/>
    </location>
</feature>